<dbReference type="Proteomes" id="UP000065261">
    <property type="component" value="Chromosome I"/>
</dbReference>
<dbReference type="PATRIC" id="fig|1315283.4.peg.1277"/>
<reference evidence="2 3" key="1">
    <citation type="submission" date="2015-03" db="EMBL/GenBank/DDBJ databases">
        <authorList>
            <person name="Murphy D."/>
        </authorList>
    </citation>
    <scope>NUCLEOTIDE SEQUENCE [LARGE SCALE GENOMIC DNA]</scope>
    <source>
        <strain evidence="2 3">KMM 520</strain>
    </source>
</reference>
<evidence type="ECO:0000313" key="2">
    <source>
        <dbReference type="EMBL" id="ALS32684.1"/>
    </source>
</evidence>
<protein>
    <submittedName>
        <fullName evidence="2">Uncharacterized protein</fullName>
    </submittedName>
</protein>
<proteinExistence type="predicted"/>
<dbReference type="RefSeq" id="WP_058373122.1">
    <property type="nucleotide sequence ID" value="NZ_CP011034.1"/>
</dbReference>
<name>A0A0U2V4E4_9GAMM</name>
<evidence type="ECO:0000256" key="1">
    <source>
        <dbReference type="SAM" id="MobiDB-lite"/>
    </source>
</evidence>
<gene>
    <name evidence="2" type="ORF">PTRA_a1475</name>
</gene>
<evidence type="ECO:0000313" key="3">
    <source>
        <dbReference type="Proteomes" id="UP000065261"/>
    </source>
</evidence>
<feature type="region of interest" description="Disordered" evidence="1">
    <location>
        <begin position="1"/>
        <end position="29"/>
    </location>
</feature>
<dbReference type="EMBL" id="CP011034">
    <property type="protein sequence ID" value="ALS32684.1"/>
    <property type="molecule type" value="Genomic_DNA"/>
</dbReference>
<dbReference type="OrthoDB" id="6315040at2"/>
<dbReference type="KEGG" id="ptn:PTRA_a1475"/>
<accession>A0A0U2V4E4</accession>
<sequence>MASIYSGTVDSATNQVENADLANADPGNVRTDKYQNALADLTRQQFEDYKNRFLPVQEELFGLATSDKLLNEQMQRNEKNIDNAFAQSKVAESQRLGRYGLSPEETAQGSANEGLLKGLTTASINNETRESVDDLQNKILTGQGGAPQSLADIGGK</sequence>
<feature type="compositionally biased region" description="Polar residues" evidence="1">
    <location>
        <begin position="1"/>
        <end position="17"/>
    </location>
</feature>
<dbReference type="AlphaFoldDB" id="A0A0U2V4E4"/>
<organism evidence="2">
    <name type="scientific">Pseudoalteromonas translucida KMM 520</name>
    <dbReference type="NCBI Taxonomy" id="1315283"/>
    <lineage>
        <taxon>Bacteria</taxon>
        <taxon>Pseudomonadati</taxon>
        <taxon>Pseudomonadota</taxon>
        <taxon>Gammaproteobacteria</taxon>
        <taxon>Alteromonadales</taxon>
        <taxon>Pseudoalteromonadaceae</taxon>
        <taxon>Pseudoalteromonas</taxon>
    </lineage>
</organism>